<protein>
    <submittedName>
        <fullName evidence="2">Uncharacterized mitochondrial protein AtMg00810-like</fullName>
    </submittedName>
</protein>
<evidence type="ECO:0000313" key="2">
    <source>
        <dbReference type="RefSeq" id="XP_016452878.1"/>
    </source>
</evidence>
<reference evidence="2" key="1">
    <citation type="submission" date="2025-08" db="UniProtKB">
        <authorList>
            <consortium name="RefSeq"/>
        </authorList>
    </citation>
    <scope>IDENTIFICATION</scope>
</reference>
<organism evidence="2">
    <name type="scientific">Nicotiana tabacum</name>
    <name type="common">Common tobacco</name>
    <dbReference type="NCBI Taxonomy" id="4097"/>
    <lineage>
        <taxon>Eukaryota</taxon>
        <taxon>Viridiplantae</taxon>
        <taxon>Streptophyta</taxon>
        <taxon>Embryophyta</taxon>
        <taxon>Tracheophyta</taxon>
        <taxon>Spermatophyta</taxon>
        <taxon>Magnoliopsida</taxon>
        <taxon>eudicotyledons</taxon>
        <taxon>Gunneridae</taxon>
        <taxon>Pentapetalae</taxon>
        <taxon>asterids</taxon>
        <taxon>lamiids</taxon>
        <taxon>Solanales</taxon>
        <taxon>Solanaceae</taxon>
        <taxon>Nicotianoideae</taxon>
        <taxon>Nicotianeae</taxon>
        <taxon>Nicotiana</taxon>
    </lineage>
</organism>
<accession>A0A1S3YLF0</accession>
<dbReference type="InterPro" id="IPR043502">
    <property type="entry name" value="DNA/RNA_pol_sf"/>
</dbReference>
<name>A0A1S3YLF0_TOBAC</name>
<evidence type="ECO:0000259" key="1">
    <source>
        <dbReference type="Pfam" id="PF07727"/>
    </source>
</evidence>
<dbReference type="PANTHER" id="PTHR11439:SF488">
    <property type="entry name" value="REVERSE TRANSCRIPTASE TY1_COPIA-TYPE DOMAIN-CONTAINING PROTEIN"/>
    <property type="match status" value="1"/>
</dbReference>
<dbReference type="PaxDb" id="4097-A0A1S3YLF0"/>
<dbReference type="AlphaFoldDB" id="A0A1S3YLF0"/>
<dbReference type="PANTHER" id="PTHR11439">
    <property type="entry name" value="GAG-POL-RELATED RETROTRANSPOSON"/>
    <property type="match status" value="1"/>
</dbReference>
<dbReference type="RefSeq" id="XP_016452878.1">
    <property type="nucleotide sequence ID" value="XM_016597392.1"/>
</dbReference>
<dbReference type="OrthoDB" id="1303055at2759"/>
<sequence length="349" mass="39294">MKTVRTVLAQAATRHSHIHQIDVYNAFLQGDLFNEIYMTLPQGFTSQGENKVCRLVKSLYGLKQAPRQWNAKLTEALLGSQFQQSQYDHSLFFKKTTEGITMVLIYVDDMLITGDCLRLIEETKANLQQAFKMKDLGELKYFLGIEFARSKQGILMHQRKYALELVSEIGLAAAKPAITPLDANMKLTTTEYDEHLRRTKPTALLDEELSDSTPYQRLIGKLLYLTMTRPDISFSVQTLSYILQKSKKSHVEATLRIVKYIKNSPGQGILLSSKCNSTISAYCDADWAAAHTQENLSQQITVSRSSAEAEYRSLAATMAELIWLVGFLKEVGVDTQLPVEIFSDSKGAM</sequence>
<dbReference type="SUPFAM" id="SSF56672">
    <property type="entry name" value="DNA/RNA polymerases"/>
    <property type="match status" value="1"/>
</dbReference>
<gene>
    <name evidence="2" type="primary">LOC107777385</name>
</gene>
<dbReference type="STRING" id="4097.A0A1S3YLF0"/>
<dbReference type="Pfam" id="PF07727">
    <property type="entry name" value="RVT_2"/>
    <property type="match status" value="1"/>
</dbReference>
<dbReference type="InterPro" id="IPR013103">
    <property type="entry name" value="RVT_2"/>
</dbReference>
<dbReference type="KEGG" id="nta:107777385"/>
<proteinExistence type="predicted"/>
<feature type="domain" description="Reverse transcriptase Ty1/copia-type" evidence="1">
    <location>
        <begin position="2"/>
        <end position="181"/>
    </location>
</feature>
<dbReference type="CDD" id="cd09272">
    <property type="entry name" value="RNase_HI_RT_Ty1"/>
    <property type="match status" value="1"/>
</dbReference>